<gene>
    <name evidence="2" type="ORF">SPSK_04638</name>
</gene>
<organism evidence="2 3">
    <name type="scientific">Sporothrix schenckii 1099-18</name>
    <dbReference type="NCBI Taxonomy" id="1397361"/>
    <lineage>
        <taxon>Eukaryota</taxon>
        <taxon>Fungi</taxon>
        <taxon>Dikarya</taxon>
        <taxon>Ascomycota</taxon>
        <taxon>Pezizomycotina</taxon>
        <taxon>Sordariomycetes</taxon>
        <taxon>Sordariomycetidae</taxon>
        <taxon>Ophiostomatales</taxon>
        <taxon>Ophiostomataceae</taxon>
        <taxon>Sporothrix</taxon>
    </lineage>
</organism>
<dbReference type="VEuPathDB" id="FungiDB:SPSK_04638"/>
<reference evidence="2 3" key="2">
    <citation type="journal article" date="2015" name="Eukaryot. Cell">
        <title>Asexual propagation of a virulent clone complex in a human and feline outbreak of sporotrichosis.</title>
        <authorList>
            <person name="Teixeira Mde M."/>
            <person name="Rodrigues A.M."/>
            <person name="Tsui C.K."/>
            <person name="de Almeida L.G."/>
            <person name="Van Diepeningen A.D."/>
            <person name="van den Ende B.G."/>
            <person name="Fernandes G.F."/>
            <person name="Kano R."/>
            <person name="Hamelin R.C."/>
            <person name="Lopes-Bezerra L.M."/>
            <person name="Vasconcelos A.T."/>
            <person name="de Hoog S."/>
            <person name="de Camargo Z.P."/>
            <person name="Felipe M.S."/>
        </authorList>
    </citation>
    <scope>NUCLEOTIDE SEQUENCE [LARGE SCALE GENOMIC DNA]</scope>
    <source>
        <strain evidence="2 3">1099-18</strain>
    </source>
</reference>
<dbReference type="AlphaFoldDB" id="A0A0F2M165"/>
<feature type="region of interest" description="Disordered" evidence="1">
    <location>
        <begin position="1"/>
        <end position="23"/>
    </location>
</feature>
<dbReference type="Proteomes" id="UP000033710">
    <property type="component" value="Unassembled WGS sequence"/>
</dbReference>
<dbReference type="GeneID" id="27666715"/>
<sequence>MSILGHNKPTWRRASRLGNGAQRRLRDRRPLPCILAPPDKALLPPELVLFLLVLFNARLGHARRHTGRTAGDCAFRAGGRRQDVELACVGVDALDAEKVAAGFEVLAPAMDLSLLPKGLVVFGGEALVPMVATTSITGHKRCNRGL</sequence>
<dbReference type="EMBL" id="AXCR01000010">
    <property type="protein sequence ID" value="KJR83432.1"/>
    <property type="molecule type" value="Genomic_DNA"/>
</dbReference>
<evidence type="ECO:0000313" key="2">
    <source>
        <dbReference type="EMBL" id="KJR83432.1"/>
    </source>
</evidence>
<evidence type="ECO:0000313" key="3">
    <source>
        <dbReference type="Proteomes" id="UP000033710"/>
    </source>
</evidence>
<dbReference type="KEGG" id="ssck:SPSK_04638"/>
<accession>A0A0F2M165</accession>
<dbReference type="RefSeq" id="XP_016586108.1">
    <property type="nucleotide sequence ID" value="XM_016731438.1"/>
</dbReference>
<proteinExistence type="predicted"/>
<reference evidence="2 3" key="1">
    <citation type="journal article" date="2014" name="BMC Genomics">
        <title>Comparative genomics of the major fungal agents of human and animal Sporotrichosis: Sporothrix schenckii and Sporothrix brasiliensis.</title>
        <authorList>
            <person name="Teixeira M.M."/>
            <person name="de Almeida L.G."/>
            <person name="Kubitschek-Barreira P."/>
            <person name="Alves F.L."/>
            <person name="Kioshima E.S."/>
            <person name="Abadio A.K."/>
            <person name="Fernandes L."/>
            <person name="Derengowski L.S."/>
            <person name="Ferreira K.S."/>
            <person name="Souza R.C."/>
            <person name="Ruiz J.C."/>
            <person name="de Andrade N.C."/>
            <person name="Paes H.C."/>
            <person name="Nicola A.M."/>
            <person name="Albuquerque P."/>
            <person name="Gerber A.L."/>
            <person name="Martins V.P."/>
            <person name="Peconick L.D."/>
            <person name="Neto A.V."/>
            <person name="Chaucanez C.B."/>
            <person name="Silva P.A."/>
            <person name="Cunha O.L."/>
            <person name="de Oliveira F.F."/>
            <person name="dos Santos T.C."/>
            <person name="Barros A.L."/>
            <person name="Soares M.A."/>
            <person name="de Oliveira L.M."/>
            <person name="Marini M.M."/>
            <person name="Villalobos-Duno H."/>
            <person name="Cunha M.M."/>
            <person name="de Hoog S."/>
            <person name="da Silveira J.F."/>
            <person name="Henrissat B."/>
            <person name="Nino-Vega G.A."/>
            <person name="Cisalpino P.S."/>
            <person name="Mora-Montes H.M."/>
            <person name="Almeida S.R."/>
            <person name="Stajich J.E."/>
            <person name="Lopes-Bezerra L.M."/>
            <person name="Vasconcelos A.T."/>
            <person name="Felipe M.S."/>
        </authorList>
    </citation>
    <scope>NUCLEOTIDE SEQUENCE [LARGE SCALE GENOMIC DNA]</scope>
    <source>
        <strain evidence="2 3">1099-18</strain>
    </source>
</reference>
<name>A0A0F2M165_SPOSC</name>
<comment type="caution">
    <text evidence="2">The sequence shown here is derived from an EMBL/GenBank/DDBJ whole genome shotgun (WGS) entry which is preliminary data.</text>
</comment>
<protein>
    <submittedName>
        <fullName evidence="2">Uncharacterized protein</fullName>
    </submittedName>
</protein>
<evidence type="ECO:0000256" key="1">
    <source>
        <dbReference type="SAM" id="MobiDB-lite"/>
    </source>
</evidence>